<dbReference type="AlphaFoldDB" id="A0A2G4T9V9"/>
<dbReference type="Proteomes" id="UP000242254">
    <property type="component" value="Unassembled WGS sequence"/>
</dbReference>
<proteinExistence type="predicted"/>
<dbReference type="GeneID" id="35445644"/>
<dbReference type="RefSeq" id="XP_023471491.1">
    <property type="nucleotide sequence ID" value="XM_023614655.1"/>
</dbReference>
<dbReference type="InterPro" id="IPR028031">
    <property type="entry name" value="DUF4460"/>
</dbReference>
<sequence>MSKASTLIKPYLKKFILQTHPDFFQFEKVKKQTNAASLQRLNNLLQSKSSTKETSRLQFFTKQTRQPISIEFDSKGTEWDHVNSFLSLCQKLNISILPSDMDIVQTELNKQQSSKRPKKTLAQEFADELYKQQRVNPIDWTTTDILNNPLIQFDPSVNKKRVAARLCKWLPYLQPDRWWNKIPLMIISPENEIPKELSGGIMVVYSDMKLEDMQKCINQQLDTVRMQ</sequence>
<gene>
    <name evidence="2" type="ORF">RHIMIDRAFT_310397</name>
</gene>
<evidence type="ECO:0000313" key="2">
    <source>
        <dbReference type="EMBL" id="PHZ17783.1"/>
    </source>
</evidence>
<reference evidence="2 3" key="1">
    <citation type="journal article" date="2016" name="Proc. Natl. Acad. Sci. U.S.A.">
        <title>Lipid metabolic changes in an early divergent fungus govern the establishment of a mutualistic symbiosis with endobacteria.</title>
        <authorList>
            <person name="Lastovetsky O.A."/>
            <person name="Gaspar M.L."/>
            <person name="Mondo S.J."/>
            <person name="LaButti K.M."/>
            <person name="Sandor L."/>
            <person name="Grigoriev I.V."/>
            <person name="Henry S.A."/>
            <person name="Pawlowska T.E."/>
        </authorList>
    </citation>
    <scope>NUCLEOTIDE SEQUENCE [LARGE SCALE GENOMIC DNA]</scope>
    <source>
        <strain evidence="2 3">ATCC 52813</strain>
    </source>
</reference>
<accession>A0A2G4T9V9</accession>
<name>A0A2G4T9V9_RHIZD</name>
<dbReference type="EMBL" id="KZ303842">
    <property type="protein sequence ID" value="PHZ17783.1"/>
    <property type="molecule type" value="Genomic_DNA"/>
</dbReference>
<evidence type="ECO:0000259" key="1">
    <source>
        <dbReference type="Pfam" id="PF14687"/>
    </source>
</evidence>
<keyword evidence="3" id="KW-1185">Reference proteome</keyword>
<protein>
    <recommendedName>
        <fullName evidence="1">DUF4460 domain-containing protein</fullName>
    </recommendedName>
</protein>
<organism evidence="2 3">
    <name type="scientific">Rhizopus microsporus ATCC 52813</name>
    <dbReference type="NCBI Taxonomy" id="1340429"/>
    <lineage>
        <taxon>Eukaryota</taxon>
        <taxon>Fungi</taxon>
        <taxon>Fungi incertae sedis</taxon>
        <taxon>Mucoromycota</taxon>
        <taxon>Mucoromycotina</taxon>
        <taxon>Mucoromycetes</taxon>
        <taxon>Mucorales</taxon>
        <taxon>Mucorineae</taxon>
        <taxon>Rhizopodaceae</taxon>
        <taxon>Rhizopus</taxon>
    </lineage>
</organism>
<feature type="domain" description="DUF4460" evidence="1">
    <location>
        <begin position="8"/>
        <end position="66"/>
    </location>
</feature>
<dbReference type="Pfam" id="PF14687">
    <property type="entry name" value="DUF4460"/>
    <property type="match status" value="1"/>
</dbReference>
<evidence type="ECO:0000313" key="3">
    <source>
        <dbReference type="Proteomes" id="UP000242254"/>
    </source>
</evidence>